<sequence length="73" mass="8442">MEGQRFYNNGINPWTQPALANLLVQTSTTKVFLMKWPKEKMEMSTDVLTAPTVDLDYIRMQLDYLSGTLDQLE</sequence>
<accession>A0A8J4TXE2</accession>
<dbReference type="EMBL" id="QNUK01000151">
    <property type="protein sequence ID" value="KAF5899929.1"/>
    <property type="molecule type" value="Genomic_DNA"/>
</dbReference>
<proteinExistence type="predicted"/>
<evidence type="ECO:0000313" key="1">
    <source>
        <dbReference type="EMBL" id="KAF5899929.1"/>
    </source>
</evidence>
<feature type="non-terminal residue" evidence="1">
    <location>
        <position position="73"/>
    </location>
</feature>
<dbReference type="AlphaFoldDB" id="A0A8J4TXE2"/>
<reference evidence="1" key="1">
    <citation type="submission" date="2020-07" db="EMBL/GenBank/DDBJ databases">
        <title>Clarias magur genome sequencing, assembly and annotation.</title>
        <authorList>
            <person name="Kushwaha B."/>
            <person name="Kumar R."/>
            <person name="Das P."/>
            <person name="Joshi C.G."/>
            <person name="Kumar D."/>
            <person name="Nagpure N.S."/>
            <person name="Pandey M."/>
            <person name="Agarwal S."/>
            <person name="Srivastava S."/>
            <person name="Singh M."/>
            <person name="Sahoo L."/>
            <person name="Jayasankar P."/>
            <person name="Meher P.K."/>
            <person name="Koringa P.G."/>
            <person name="Iquebal M.A."/>
            <person name="Das S.P."/>
            <person name="Bit A."/>
            <person name="Patnaik S."/>
            <person name="Patel N."/>
            <person name="Shah T.M."/>
            <person name="Hinsu A."/>
            <person name="Jena J.K."/>
        </authorList>
    </citation>
    <scope>NUCLEOTIDE SEQUENCE</scope>
    <source>
        <strain evidence="1">CIFAMagur01</strain>
        <tissue evidence="1">Testis</tissue>
    </source>
</reference>
<gene>
    <name evidence="1" type="ORF">DAT39_010364</name>
</gene>
<keyword evidence="2" id="KW-1185">Reference proteome</keyword>
<organism evidence="1 2">
    <name type="scientific">Clarias magur</name>
    <name type="common">Asian catfish</name>
    <name type="synonym">Macropteronotus magur</name>
    <dbReference type="NCBI Taxonomy" id="1594786"/>
    <lineage>
        <taxon>Eukaryota</taxon>
        <taxon>Metazoa</taxon>
        <taxon>Chordata</taxon>
        <taxon>Craniata</taxon>
        <taxon>Vertebrata</taxon>
        <taxon>Euteleostomi</taxon>
        <taxon>Actinopterygii</taxon>
        <taxon>Neopterygii</taxon>
        <taxon>Teleostei</taxon>
        <taxon>Ostariophysi</taxon>
        <taxon>Siluriformes</taxon>
        <taxon>Clariidae</taxon>
        <taxon>Clarias</taxon>
    </lineage>
</organism>
<comment type="caution">
    <text evidence="1">The sequence shown here is derived from an EMBL/GenBank/DDBJ whole genome shotgun (WGS) entry which is preliminary data.</text>
</comment>
<dbReference type="Proteomes" id="UP000727407">
    <property type="component" value="Unassembled WGS sequence"/>
</dbReference>
<evidence type="ECO:0000313" key="2">
    <source>
        <dbReference type="Proteomes" id="UP000727407"/>
    </source>
</evidence>
<name>A0A8J4TXE2_CLAMG</name>
<protein>
    <submittedName>
        <fullName evidence="1">Uncharacterized protein</fullName>
    </submittedName>
</protein>